<dbReference type="AlphaFoldDB" id="A0A845LZ88"/>
<keyword evidence="1" id="KW-1133">Transmembrane helix</keyword>
<organism evidence="3 4">
    <name type="scientific">Maritimibacter harenae</name>
    <dbReference type="NCBI Taxonomy" id="2606218"/>
    <lineage>
        <taxon>Bacteria</taxon>
        <taxon>Pseudomonadati</taxon>
        <taxon>Pseudomonadota</taxon>
        <taxon>Alphaproteobacteria</taxon>
        <taxon>Rhodobacterales</taxon>
        <taxon>Roseobacteraceae</taxon>
        <taxon>Maritimibacter</taxon>
    </lineage>
</organism>
<evidence type="ECO:0000313" key="3">
    <source>
        <dbReference type="EMBL" id="MZR12152.1"/>
    </source>
</evidence>
<protein>
    <submittedName>
        <fullName evidence="3">CPBP family intramembrane metalloprotease</fullName>
    </submittedName>
</protein>
<keyword evidence="1" id="KW-0812">Transmembrane</keyword>
<evidence type="ECO:0000259" key="2">
    <source>
        <dbReference type="Pfam" id="PF02517"/>
    </source>
</evidence>
<keyword evidence="3" id="KW-0645">Protease</keyword>
<dbReference type="GO" id="GO:0008237">
    <property type="term" value="F:metallopeptidase activity"/>
    <property type="evidence" value="ECO:0007669"/>
    <property type="project" value="UniProtKB-KW"/>
</dbReference>
<gene>
    <name evidence="3" type="ORF">GQE99_03850</name>
</gene>
<feature type="transmembrane region" description="Helical" evidence="1">
    <location>
        <begin position="79"/>
        <end position="98"/>
    </location>
</feature>
<feature type="domain" description="CAAX prenyl protease 2/Lysostaphin resistance protein A-like" evidence="2">
    <location>
        <begin position="143"/>
        <end position="233"/>
    </location>
</feature>
<keyword evidence="1" id="KW-0472">Membrane</keyword>
<feature type="transmembrane region" description="Helical" evidence="1">
    <location>
        <begin position="142"/>
        <end position="159"/>
    </location>
</feature>
<feature type="transmembrane region" description="Helical" evidence="1">
    <location>
        <begin position="7"/>
        <end position="25"/>
    </location>
</feature>
<dbReference type="Proteomes" id="UP000467322">
    <property type="component" value="Unassembled WGS sequence"/>
</dbReference>
<name>A0A845LZ88_9RHOB</name>
<proteinExistence type="predicted"/>
<feature type="transmembrane region" description="Helical" evidence="1">
    <location>
        <begin position="179"/>
        <end position="200"/>
    </location>
</feature>
<dbReference type="GO" id="GO:0080120">
    <property type="term" value="P:CAAX-box protein maturation"/>
    <property type="evidence" value="ECO:0007669"/>
    <property type="project" value="UniProtKB-ARBA"/>
</dbReference>
<evidence type="ECO:0000313" key="4">
    <source>
        <dbReference type="Proteomes" id="UP000467322"/>
    </source>
</evidence>
<dbReference type="InterPro" id="IPR003675">
    <property type="entry name" value="Rce1/LyrA-like_dom"/>
</dbReference>
<evidence type="ECO:0000256" key="1">
    <source>
        <dbReference type="SAM" id="Phobius"/>
    </source>
</evidence>
<reference evidence="3 4" key="1">
    <citation type="submission" date="2019-12" db="EMBL/GenBank/DDBJ databases">
        <title>Maritimibacter sp. nov. sp. isolated from sea sand.</title>
        <authorList>
            <person name="Kim J."/>
            <person name="Jeong S.E."/>
            <person name="Jung H.S."/>
            <person name="Jeon C.O."/>
        </authorList>
    </citation>
    <scope>NUCLEOTIDE SEQUENCE [LARGE SCALE GENOMIC DNA]</scope>
    <source>
        <strain evidence="3 4">DP07</strain>
    </source>
</reference>
<comment type="caution">
    <text evidence="3">The sequence shown here is derived from an EMBL/GenBank/DDBJ whole genome shotgun (WGS) entry which is preliminary data.</text>
</comment>
<dbReference type="GO" id="GO:0004175">
    <property type="term" value="F:endopeptidase activity"/>
    <property type="evidence" value="ECO:0007669"/>
    <property type="project" value="UniProtKB-ARBA"/>
</dbReference>
<feature type="transmembrane region" description="Helical" evidence="1">
    <location>
        <begin position="31"/>
        <end position="58"/>
    </location>
</feature>
<dbReference type="Pfam" id="PF02517">
    <property type="entry name" value="Rce1-like"/>
    <property type="match status" value="1"/>
</dbReference>
<keyword evidence="3" id="KW-0482">Metalloprotease</keyword>
<dbReference type="EMBL" id="WTUX01000006">
    <property type="protein sequence ID" value="MZR12152.1"/>
    <property type="molecule type" value="Genomic_DNA"/>
</dbReference>
<sequence length="246" mass="27778">MTLLRTLAFFGIPGFIIFVGLYVGVPIANDLGLPLIVSWTAALWLPIVLLLGWAVARWRRTHPDESFRSRFRLGKLRGKDWGIILAALVVLQVFEVLLSGTGAFFAQFAFFAPPVIIPELFDPTLSLEAGLTTFFGAPVEGNWWLILFWLGWLVVNIGGEELLWRGYALPLQERVFGKYAWLVNGLCWNLLIHAFMRWNFVTLMPISLTIPFLVQRYRNTWIGIGIHGLGNLMVLVLLVPSIAGWI</sequence>
<dbReference type="GO" id="GO:0006508">
    <property type="term" value="P:proteolysis"/>
    <property type="evidence" value="ECO:0007669"/>
    <property type="project" value="UniProtKB-KW"/>
</dbReference>
<dbReference type="RefSeq" id="WP_161350263.1">
    <property type="nucleotide sequence ID" value="NZ_WTUX01000006.1"/>
</dbReference>
<keyword evidence="4" id="KW-1185">Reference proteome</keyword>
<feature type="transmembrane region" description="Helical" evidence="1">
    <location>
        <begin position="221"/>
        <end position="243"/>
    </location>
</feature>
<keyword evidence="3" id="KW-0378">Hydrolase</keyword>
<accession>A0A845LZ88</accession>